<dbReference type="InterPro" id="IPR036412">
    <property type="entry name" value="HAD-like_sf"/>
</dbReference>
<dbReference type="EMBL" id="QBMN01000023">
    <property type="protein sequence ID" value="PZO43929.1"/>
    <property type="molecule type" value="Genomic_DNA"/>
</dbReference>
<dbReference type="AlphaFoldDB" id="A0A2W4WPZ2"/>
<dbReference type="Proteomes" id="UP000249081">
    <property type="component" value="Unassembled WGS sequence"/>
</dbReference>
<dbReference type="SUPFAM" id="SSF56784">
    <property type="entry name" value="HAD-like"/>
    <property type="match status" value="1"/>
</dbReference>
<proteinExistence type="predicted"/>
<dbReference type="InterPro" id="IPR023214">
    <property type="entry name" value="HAD_sf"/>
</dbReference>
<protein>
    <submittedName>
        <fullName evidence="1">TIGR01548 family HAD-type hydrolase</fullName>
    </submittedName>
</protein>
<dbReference type="GO" id="GO:0016787">
    <property type="term" value="F:hydrolase activity"/>
    <property type="evidence" value="ECO:0007669"/>
    <property type="project" value="UniProtKB-KW"/>
</dbReference>
<gene>
    <name evidence="1" type="ORF">DCF17_05180</name>
</gene>
<dbReference type="Pfam" id="PF00702">
    <property type="entry name" value="Hydrolase"/>
    <property type="match status" value="1"/>
</dbReference>
<evidence type="ECO:0000313" key="2">
    <source>
        <dbReference type="Proteomes" id="UP000249081"/>
    </source>
</evidence>
<organism evidence="1 2">
    <name type="scientific">Shackletoniella antarctica</name>
    <dbReference type="NCBI Taxonomy" id="268115"/>
    <lineage>
        <taxon>Bacteria</taxon>
        <taxon>Bacillati</taxon>
        <taxon>Cyanobacteriota</taxon>
        <taxon>Cyanophyceae</taxon>
        <taxon>Oculatellales</taxon>
        <taxon>Oculatellaceae</taxon>
        <taxon>Shackletoniella</taxon>
    </lineage>
</organism>
<accession>A0A2W4WPZ2</accession>
<sequence>MTSLANPLAIAVFDIDGVLRDVGNSYRRALADTVEAFTGGSYRPSPEEIDQLKGAGRWNNDWEGSQELVYRYFESQGQSRGAIALDYDQIVGFFQRRYRGPNPADPDHWTGYITQEPLLVDAEYFEGLTRDRIVWGFFSGATQGSARFVLERRLGLSNPVLVAMEDAPGKPDPTGLFTVVETLTKHHDLPPNLPVIYAGDTVADMQTIVQARQKARQKGSAQERWLGVGVLPPHVVAGEDTYRQTYSDALTKAGANRVISRVTDLTAAYLEGLLGQKNGR</sequence>
<dbReference type="Gene3D" id="3.40.50.1000">
    <property type="entry name" value="HAD superfamily/HAD-like"/>
    <property type="match status" value="1"/>
</dbReference>
<dbReference type="NCBIfam" id="TIGR01548">
    <property type="entry name" value="HAD-SF-IA-hyp1"/>
    <property type="match status" value="1"/>
</dbReference>
<dbReference type="InterPro" id="IPR006438">
    <property type="entry name" value="HAD-SF_TIGR01548"/>
</dbReference>
<reference evidence="1 2" key="2">
    <citation type="submission" date="2018-06" db="EMBL/GenBank/DDBJ databases">
        <title>Metagenomic assembly of (sub)arctic Cyanobacteria and their associated microbiome from non-axenic cultures.</title>
        <authorList>
            <person name="Baurain D."/>
        </authorList>
    </citation>
    <scope>NUCLEOTIDE SEQUENCE [LARGE SCALE GENOMIC DNA]</scope>
    <source>
        <strain evidence="1">ULC041bin1</strain>
    </source>
</reference>
<reference evidence="2" key="1">
    <citation type="submission" date="2018-04" db="EMBL/GenBank/DDBJ databases">
        <authorList>
            <person name="Cornet L."/>
        </authorList>
    </citation>
    <scope>NUCLEOTIDE SEQUENCE [LARGE SCALE GENOMIC DNA]</scope>
</reference>
<keyword evidence="1" id="KW-0378">Hydrolase</keyword>
<name>A0A2W4WPZ2_9CYAN</name>
<evidence type="ECO:0000313" key="1">
    <source>
        <dbReference type="EMBL" id="PZO43929.1"/>
    </source>
</evidence>
<comment type="caution">
    <text evidence="1">The sequence shown here is derived from an EMBL/GenBank/DDBJ whole genome shotgun (WGS) entry which is preliminary data.</text>
</comment>